<dbReference type="EMBL" id="JAUJFI010000078">
    <property type="protein sequence ID" value="MDQ2104228.1"/>
    <property type="molecule type" value="Genomic_DNA"/>
</dbReference>
<comment type="caution">
    <text evidence="1">The sequence shown here is derived from an EMBL/GenBank/DDBJ whole genome shotgun (WGS) entry which is preliminary data.</text>
</comment>
<evidence type="ECO:0000313" key="1">
    <source>
        <dbReference type="EMBL" id="MDQ2104228.1"/>
    </source>
</evidence>
<gene>
    <name evidence="1" type="ORF">QSG27_16115</name>
</gene>
<protein>
    <submittedName>
        <fullName evidence="1">Glycosyl transferase</fullName>
    </submittedName>
</protein>
<sequence>VAPDRVAALKAAAACHRNAARLRPEILLPVRDRPAGPPALAKLAAAEDWDDPCWRPWAVRVRTNVATFQAPYLDDADAERRRDEDARNNIDNFFKRSRGTWERAQFLYGLDQLGLLERGPRALVLSAEVDGFYLMLTELARAVGVVDVGPGAPAHAERVGRGDRDPWLAKPRRFHRDRIAIHHGMPGPELFADAPWDAAVLPQNTLSRLAVEGKAAALLAWIGRRLAPGGVLAFSAEIRLNGRPGVPGLTPRQALALGDALADAGMELPGSVDLSLSDATLDRFVTTGAPGSANPNFVIRTGEALHITAVWFARKRADTPGGGWERLARFLA</sequence>
<name>A0ABU0WJM9_9PROT</name>
<accession>A0ABU0WJM9</accession>
<keyword evidence="1" id="KW-0808">Transferase</keyword>
<proteinExistence type="predicted"/>
<reference evidence="1 2" key="1">
    <citation type="submission" date="2023-06" db="EMBL/GenBank/DDBJ databases">
        <title>Azospirillum isscasensis sp.nov, a bacterium isolated from rhizosphere soil of rice.</title>
        <authorList>
            <person name="Wang H."/>
        </authorList>
    </citation>
    <scope>NUCLEOTIDE SEQUENCE [LARGE SCALE GENOMIC DNA]</scope>
    <source>
        <strain evidence="1 2">C340-1</strain>
    </source>
</reference>
<dbReference type="Proteomes" id="UP001227317">
    <property type="component" value="Unassembled WGS sequence"/>
</dbReference>
<evidence type="ECO:0000313" key="2">
    <source>
        <dbReference type="Proteomes" id="UP001227317"/>
    </source>
</evidence>
<organism evidence="1 2">
    <name type="scientific">Azospirillum isscasi</name>
    <dbReference type="NCBI Taxonomy" id="3053926"/>
    <lineage>
        <taxon>Bacteria</taxon>
        <taxon>Pseudomonadati</taxon>
        <taxon>Pseudomonadota</taxon>
        <taxon>Alphaproteobacteria</taxon>
        <taxon>Rhodospirillales</taxon>
        <taxon>Azospirillaceae</taxon>
        <taxon>Azospirillum</taxon>
    </lineage>
</organism>
<dbReference type="GO" id="GO:0016740">
    <property type="term" value="F:transferase activity"/>
    <property type="evidence" value="ECO:0007669"/>
    <property type="project" value="UniProtKB-KW"/>
</dbReference>
<keyword evidence="2" id="KW-1185">Reference proteome</keyword>
<feature type="non-terminal residue" evidence="1">
    <location>
        <position position="1"/>
    </location>
</feature>